<dbReference type="Pfam" id="PF03266">
    <property type="entry name" value="NTPase_1"/>
    <property type="match status" value="1"/>
</dbReference>
<keyword evidence="3" id="KW-0067">ATP-binding</keyword>
<dbReference type="InterPro" id="IPR027417">
    <property type="entry name" value="P-loop_NTPase"/>
</dbReference>
<evidence type="ECO:0000313" key="4">
    <source>
        <dbReference type="EMBL" id="MBB6481488.1"/>
    </source>
</evidence>
<dbReference type="SUPFAM" id="SSF52540">
    <property type="entry name" value="P-loop containing nucleoside triphosphate hydrolases"/>
    <property type="match status" value="1"/>
</dbReference>
<dbReference type="AlphaFoldDB" id="A0A841RG15"/>
<keyword evidence="5" id="KW-1185">Reference proteome</keyword>
<sequence>MLTIITGPRGIGKTTALLAFIDRLKRDNRSPAGLITPPVFDSHGKKCGFSAMNVLSGEKWELARMDKDLRGPVFGPFFFSREGFTKALALLAGALDSETSPFILDEIGPLELNKKTGFYPILPRLDKAACRVDVFLVIRPELIEEFRTDYVRNSRCRIVEINRMNRNEPDLFNTTL</sequence>
<evidence type="ECO:0000256" key="1">
    <source>
        <dbReference type="ARBA" id="ARBA00022741"/>
    </source>
</evidence>
<protein>
    <submittedName>
        <fullName evidence="4">Nucleoside-triphosphatase THEP1</fullName>
    </submittedName>
</protein>
<comment type="caution">
    <text evidence="4">The sequence shown here is derived from an EMBL/GenBank/DDBJ whole genome shotgun (WGS) entry which is preliminary data.</text>
</comment>
<dbReference type="GO" id="GO:0017111">
    <property type="term" value="F:ribonucleoside triphosphate phosphatase activity"/>
    <property type="evidence" value="ECO:0007669"/>
    <property type="project" value="InterPro"/>
</dbReference>
<keyword evidence="1" id="KW-0547">Nucleotide-binding</keyword>
<accession>A0A841RG15</accession>
<keyword evidence="2" id="KW-0378">Hydrolase</keyword>
<dbReference type="EMBL" id="JACHGJ010000006">
    <property type="protein sequence ID" value="MBB6481488.1"/>
    <property type="molecule type" value="Genomic_DNA"/>
</dbReference>
<name>A0A841RG15_9SPIO</name>
<evidence type="ECO:0000256" key="3">
    <source>
        <dbReference type="ARBA" id="ARBA00022840"/>
    </source>
</evidence>
<dbReference type="PANTHER" id="PTHR43146">
    <property type="entry name" value="CANCER-RELATED NUCLEOSIDE-TRIPHOSPHATASE"/>
    <property type="match status" value="1"/>
</dbReference>
<evidence type="ECO:0000256" key="2">
    <source>
        <dbReference type="ARBA" id="ARBA00022801"/>
    </source>
</evidence>
<organism evidence="4 5">
    <name type="scientific">Spirochaeta isovalerica</name>
    <dbReference type="NCBI Taxonomy" id="150"/>
    <lineage>
        <taxon>Bacteria</taxon>
        <taxon>Pseudomonadati</taxon>
        <taxon>Spirochaetota</taxon>
        <taxon>Spirochaetia</taxon>
        <taxon>Spirochaetales</taxon>
        <taxon>Spirochaetaceae</taxon>
        <taxon>Spirochaeta</taxon>
    </lineage>
</organism>
<dbReference type="Gene3D" id="3.40.50.300">
    <property type="entry name" value="P-loop containing nucleotide triphosphate hydrolases"/>
    <property type="match status" value="1"/>
</dbReference>
<dbReference type="InterPro" id="IPR004948">
    <property type="entry name" value="Nuc-triphosphatase_THEP1"/>
</dbReference>
<proteinExistence type="predicted"/>
<dbReference type="Proteomes" id="UP000587760">
    <property type="component" value="Unassembled WGS sequence"/>
</dbReference>
<dbReference type="RefSeq" id="WP_184747733.1">
    <property type="nucleotide sequence ID" value="NZ_JACHGJ010000006.1"/>
</dbReference>
<evidence type="ECO:0000313" key="5">
    <source>
        <dbReference type="Proteomes" id="UP000587760"/>
    </source>
</evidence>
<dbReference type="PANTHER" id="PTHR43146:SF1">
    <property type="entry name" value="CANCER-RELATED NUCLEOSIDE-TRIPHOSPHATASE"/>
    <property type="match status" value="1"/>
</dbReference>
<gene>
    <name evidence="4" type="ORF">HNR50_003168</name>
</gene>
<dbReference type="GO" id="GO:0005524">
    <property type="term" value="F:ATP binding"/>
    <property type="evidence" value="ECO:0007669"/>
    <property type="project" value="UniProtKB-KW"/>
</dbReference>
<reference evidence="4 5" key="1">
    <citation type="submission" date="2020-08" db="EMBL/GenBank/DDBJ databases">
        <title>Genomic Encyclopedia of Type Strains, Phase IV (KMG-IV): sequencing the most valuable type-strain genomes for metagenomic binning, comparative biology and taxonomic classification.</title>
        <authorList>
            <person name="Goeker M."/>
        </authorList>
    </citation>
    <scope>NUCLEOTIDE SEQUENCE [LARGE SCALE GENOMIC DNA]</scope>
    <source>
        <strain evidence="4 5">DSM 2461</strain>
    </source>
</reference>